<dbReference type="HOGENOM" id="CLU_026673_29_2_9"/>
<dbReference type="SUPFAM" id="SSF50129">
    <property type="entry name" value="GroES-like"/>
    <property type="match status" value="2"/>
</dbReference>
<name>A0A060M1F6_9BACI</name>
<dbReference type="PANTHER" id="PTHR43205:SF7">
    <property type="entry name" value="PROSTAGLANDIN REDUCTASE 1"/>
    <property type="match status" value="1"/>
</dbReference>
<dbReference type="Pfam" id="PF16884">
    <property type="entry name" value="ADH_N_2"/>
    <property type="match status" value="1"/>
</dbReference>
<evidence type="ECO:0000313" key="3">
    <source>
        <dbReference type="EMBL" id="AIC94383.1"/>
    </source>
</evidence>
<sequence>MKQQQIQLRKRPDGWPSEDTFSYEEVDVQEPSTDEVTLKTRYLSVDPYMRGRMNDTKSYVEPFQIGKPLNGGIVAEVTKTKSEKLKVGDIVSGALNWQEYNTVSAETVRKLDLHGASMSTALGVLGMPGLTAYFGMYHIGEPKEGETVVVSGAAGAVGSVAGQLAKRKGAYVVGIVGSKEKADYIRSIGFDEAINYKEKHVAEALERACPNGIDVYFENVGGDISDQVWPLLNPFARVPVCGAISSYNLEQGEEDIGRRVQGYLVKARVKMQGFLVGDFQTHYKEAYADLARFLQNEEIQFEETIHEGFDKVPEAFLGLFKGKNIGKQLVKVGE</sequence>
<evidence type="ECO:0000256" key="1">
    <source>
        <dbReference type="ARBA" id="ARBA00023002"/>
    </source>
</evidence>
<dbReference type="Gene3D" id="3.40.50.720">
    <property type="entry name" value="NAD(P)-binding Rossmann-like Domain"/>
    <property type="match status" value="1"/>
</dbReference>
<feature type="domain" description="Enoyl reductase (ER)" evidence="2">
    <location>
        <begin position="17"/>
        <end position="330"/>
    </location>
</feature>
<dbReference type="SUPFAM" id="SSF51735">
    <property type="entry name" value="NAD(P)-binding Rossmann-fold domains"/>
    <property type="match status" value="1"/>
</dbReference>
<dbReference type="CDD" id="cd05288">
    <property type="entry name" value="PGDH"/>
    <property type="match status" value="1"/>
</dbReference>
<dbReference type="SMART" id="SM00829">
    <property type="entry name" value="PKS_ER"/>
    <property type="match status" value="1"/>
</dbReference>
<keyword evidence="4" id="KW-1185">Reference proteome</keyword>
<dbReference type="RefSeq" id="WP_038479689.1">
    <property type="nucleotide sequence ID" value="NZ_CP003923.1"/>
</dbReference>
<dbReference type="GO" id="GO:0016628">
    <property type="term" value="F:oxidoreductase activity, acting on the CH-CH group of donors, NAD or NADP as acceptor"/>
    <property type="evidence" value="ECO:0007669"/>
    <property type="project" value="InterPro"/>
</dbReference>
<dbReference type="InterPro" id="IPR045010">
    <property type="entry name" value="MDR_fam"/>
</dbReference>
<keyword evidence="1" id="KW-0560">Oxidoreductase</keyword>
<organism evidence="3 4">
    <name type="scientific">Shouchella lehensis G1</name>
    <dbReference type="NCBI Taxonomy" id="1246626"/>
    <lineage>
        <taxon>Bacteria</taxon>
        <taxon>Bacillati</taxon>
        <taxon>Bacillota</taxon>
        <taxon>Bacilli</taxon>
        <taxon>Bacillales</taxon>
        <taxon>Bacillaceae</taxon>
        <taxon>Shouchella</taxon>
    </lineage>
</organism>
<gene>
    <name evidence="3" type="ORF">BleG1_1805</name>
</gene>
<dbReference type="Proteomes" id="UP000027142">
    <property type="component" value="Chromosome"/>
</dbReference>
<protein>
    <submittedName>
        <fullName evidence="3">Oxidoreductase</fullName>
    </submittedName>
</protein>
<dbReference type="PATRIC" id="fig|1246626.3.peg.1799"/>
<dbReference type="InterPro" id="IPR041694">
    <property type="entry name" value="ADH_N_2"/>
</dbReference>
<dbReference type="STRING" id="1246626.BleG1_1805"/>
<dbReference type="eggNOG" id="COG2130">
    <property type="taxonomic scope" value="Bacteria"/>
</dbReference>
<dbReference type="AlphaFoldDB" id="A0A060M1F6"/>
<dbReference type="InterPro" id="IPR013149">
    <property type="entry name" value="ADH-like_C"/>
</dbReference>
<proteinExistence type="predicted"/>
<dbReference type="InterPro" id="IPR020843">
    <property type="entry name" value="ER"/>
</dbReference>
<evidence type="ECO:0000259" key="2">
    <source>
        <dbReference type="SMART" id="SM00829"/>
    </source>
</evidence>
<accession>A0A060M1F6</accession>
<dbReference type="InterPro" id="IPR011032">
    <property type="entry name" value="GroES-like_sf"/>
</dbReference>
<dbReference type="Pfam" id="PF00107">
    <property type="entry name" value="ADH_zinc_N"/>
    <property type="match status" value="1"/>
</dbReference>
<dbReference type="InterPro" id="IPR036291">
    <property type="entry name" value="NAD(P)-bd_dom_sf"/>
</dbReference>
<dbReference type="Gene3D" id="3.90.180.10">
    <property type="entry name" value="Medium-chain alcohol dehydrogenases, catalytic domain"/>
    <property type="match status" value="1"/>
</dbReference>
<dbReference type="PANTHER" id="PTHR43205">
    <property type="entry name" value="PROSTAGLANDIN REDUCTASE"/>
    <property type="match status" value="1"/>
</dbReference>
<reference evidence="3 4" key="1">
    <citation type="journal article" date="2014" name="Gene">
        <title>A comparative genomic analysis of the alkalitolerant soil bacterium Bacillus lehensis G1.</title>
        <authorList>
            <person name="Noor Y.M."/>
            <person name="Samsulrizal N.H."/>
            <person name="Jema'on N.A."/>
            <person name="Low K.O."/>
            <person name="Ramli A.N."/>
            <person name="Alias N.I."/>
            <person name="Damis S.I."/>
            <person name="Fuzi S.F."/>
            <person name="Isa M.N."/>
            <person name="Murad A.M."/>
            <person name="Raih M.F."/>
            <person name="Bakar F.D."/>
            <person name="Najimudin N."/>
            <person name="Mahadi N.M."/>
            <person name="Illias R.M."/>
        </authorList>
    </citation>
    <scope>NUCLEOTIDE SEQUENCE [LARGE SCALE GENOMIC DNA]</scope>
    <source>
        <strain evidence="3 4">G1</strain>
    </source>
</reference>
<dbReference type="FunFam" id="3.40.50.720:FF:000121">
    <property type="entry name" value="Prostaglandin reductase 2"/>
    <property type="match status" value="1"/>
</dbReference>
<dbReference type="KEGG" id="ble:BleG1_1805"/>
<dbReference type="OrthoDB" id="9805663at2"/>
<evidence type="ECO:0000313" key="4">
    <source>
        <dbReference type="Proteomes" id="UP000027142"/>
    </source>
</evidence>
<dbReference type="EMBL" id="CP003923">
    <property type="protein sequence ID" value="AIC94383.1"/>
    <property type="molecule type" value="Genomic_DNA"/>
</dbReference>